<name>A0A090AFZ6_9GAMM</name>
<dbReference type="HOGENOM" id="CLU_2412243_0_0_6"/>
<evidence type="ECO:0000259" key="1">
    <source>
        <dbReference type="Pfam" id="PF18480"/>
    </source>
</evidence>
<accession>A0A090AFZ6</accession>
<gene>
    <name evidence="2" type="ORF">THII_1732</name>
</gene>
<dbReference type="SUPFAM" id="SSF88723">
    <property type="entry name" value="PIN domain-like"/>
    <property type="match status" value="1"/>
</dbReference>
<dbReference type="EMBL" id="AP014633">
    <property type="protein sequence ID" value="BAP56029.1"/>
    <property type="molecule type" value="Genomic_DNA"/>
</dbReference>
<dbReference type="Proteomes" id="UP000031623">
    <property type="component" value="Chromosome"/>
</dbReference>
<protein>
    <submittedName>
        <fullName evidence="2">PilT protein domain-containing protein</fullName>
    </submittedName>
</protein>
<dbReference type="Pfam" id="PF18480">
    <property type="entry name" value="DUF5615"/>
    <property type="match status" value="1"/>
</dbReference>
<feature type="domain" description="DUF5615" evidence="1">
    <location>
        <begin position="47"/>
        <end position="80"/>
    </location>
</feature>
<keyword evidence="3" id="KW-1185">Reference proteome</keyword>
<evidence type="ECO:0000313" key="3">
    <source>
        <dbReference type="Proteomes" id="UP000031623"/>
    </source>
</evidence>
<dbReference type="InterPro" id="IPR029060">
    <property type="entry name" value="PIN-like_dom_sf"/>
</dbReference>
<dbReference type="STRING" id="40754.THII_1732"/>
<dbReference type="KEGG" id="tig:THII_1732"/>
<sequence length="92" mass="10459">MFQRFRDSQDGQEVLHDIYQVVNKNIVNRFNVTGKVFTKSDIENFLQVDSVDFSDKGIISLCKENGFVLLTNDKDFASADLEILTSNPALLK</sequence>
<dbReference type="AlphaFoldDB" id="A0A090AFZ6"/>
<organism evidence="2 3">
    <name type="scientific">Thioploca ingrica</name>
    <dbReference type="NCBI Taxonomy" id="40754"/>
    <lineage>
        <taxon>Bacteria</taxon>
        <taxon>Pseudomonadati</taxon>
        <taxon>Pseudomonadota</taxon>
        <taxon>Gammaproteobacteria</taxon>
        <taxon>Thiotrichales</taxon>
        <taxon>Thiotrichaceae</taxon>
        <taxon>Thioploca</taxon>
    </lineage>
</organism>
<dbReference type="InterPro" id="IPR041049">
    <property type="entry name" value="DUF5615"/>
</dbReference>
<proteinExistence type="predicted"/>
<reference evidence="2 3" key="1">
    <citation type="journal article" date="2014" name="ISME J.">
        <title>Ecophysiology of Thioploca ingrica as revealed by the complete genome sequence supplemented with proteomic evidence.</title>
        <authorList>
            <person name="Kojima H."/>
            <person name="Ogura Y."/>
            <person name="Yamamoto N."/>
            <person name="Togashi T."/>
            <person name="Mori H."/>
            <person name="Watanabe T."/>
            <person name="Nemoto F."/>
            <person name="Kurokawa K."/>
            <person name="Hayashi T."/>
            <person name="Fukui M."/>
        </authorList>
    </citation>
    <scope>NUCLEOTIDE SEQUENCE [LARGE SCALE GENOMIC DNA]</scope>
</reference>
<evidence type="ECO:0000313" key="2">
    <source>
        <dbReference type="EMBL" id="BAP56029.1"/>
    </source>
</evidence>